<evidence type="ECO:0000256" key="14">
    <source>
        <dbReference type="ARBA" id="ARBA00022963"/>
    </source>
</evidence>
<dbReference type="Gene3D" id="2.40.230.10">
    <property type="entry name" value="Phospholipase A1"/>
    <property type="match status" value="1"/>
</dbReference>
<comment type="caution">
    <text evidence="22">The sequence shown here is derived from an EMBL/GenBank/DDBJ whole genome shotgun (WGS) entry which is preliminary data.</text>
</comment>
<dbReference type="PRINTS" id="PR01486">
    <property type="entry name" value="PHPHLIPASEA1"/>
</dbReference>
<dbReference type="GO" id="GO:0004623">
    <property type="term" value="F:phospholipase A2 activity"/>
    <property type="evidence" value="ECO:0007669"/>
    <property type="project" value="UniProtKB-EC"/>
</dbReference>
<keyword evidence="17" id="KW-0998">Cell outer membrane</keyword>
<dbReference type="EC" id="3.1.1.32" evidence="6"/>
<dbReference type="GO" id="GO:0046872">
    <property type="term" value="F:metal ion binding"/>
    <property type="evidence" value="ECO:0007669"/>
    <property type="project" value="UniProtKB-KW"/>
</dbReference>
<evidence type="ECO:0000256" key="13">
    <source>
        <dbReference type="ARBA" id="ARBA00022837"/>
    </source>
</evidence>
<comment type="cofactor">
    <cofactor evidence="20">
        <name>Ca(2+)</name>
        <dbReference type="ChEBI" id="CHEBI:29108"/>
    </cofactor>
    <text evidence="20">Binds 1 Ca(2+) ion per monomer.</text>
</comment>
<feature type="binding site" description="in dimeric form" evidence="20">
    <location>
        <position position="180"/>
    </location>
    <ligand>
        <name>Ca(2+)</name>
        <dbReference type="ChEBI" id="CHEBI:29108"/>
        <label>1</label>
    </ligand>
</feature>
<keyword evidence="12" id="KW-0378">Hydrolase</keyword>
<evidence type="ECO:0000256" key="19">
    <source>
        <dbReference type="PIRSR" id="PIRSR603187-1"/>
    </source>
</evidence>
<comment type="similarity">
    <text evidence="4">Belongs to the phospholipase A1 family.</text>
</comment>
<feature type="binding site" description="in dimeric form" evidence="20">
    <location>
        <position position="102"/>
    </location>
    <ligand>
        <name>Ca(2+)</name>
        <dbReference type="ChEBI" id="CHEBI:29108"/>
        <label>1</label>
    </ligand>
</feature>
<feature type="signal peptide" evidence="21">
    <location>
        <begin position="1"/>
        <end position="22"/>
    </location>
</feature>
<proteinExistence type="inferred from homology"/>
<feature type="chain" id="PRO_5022737943" description="Phosphatidylcholine 1-acylhydrolase" evidence="21">
    <location>
        <begin position="23"/>
        <end position="279"/>
    </location>
</feature>
<keyword evidence="11 21" id="KW-0732">Signal</keyword>
<evidence type="ECO:0000256" key="15">
    <source>
        <dbReference type="ARBA" id="ARBA00023098"/>
    </source>
</evidence>
<keyword evidence="23" id="KW-1185">Reference proteome</keyword>
<feature type="binding site" description="in dimeric form" evidence="20">
    <location>
        <position position="147"/>
    </location>
    <ligand>
        <name>Ca(2+)</name>
        <dbReference type="ChEBI" id="CHEBI:29108"/>
        <label>1</label>
    </ligand>
</feature>
<keyword evidence="14" id="KW-0442">Lipid degradation</keyword>
<evidence type="ECO:0000256" key="18">
    <source>
        <dbReference type="ARBA" id="ARBA00032375"/>
    </source>
</evidence>
<keyword evidence="9" id="KW-0812">Transmembrane</keyword>
<dbReference type="GO" id="GO:0016042">
    <property type="term" value="P:lipid catabolic process"/>
    <property type="evidence" value="ECO:0007669"/>
    <property type="project" value="UniProtKB-KW"/>
</dbReference>
<evidence type="ECO:0000256" key="20">
    <source>
        <dbReference type="PIRSR" id="PIRSR603187-2"/>
    </source>
</evidence>
<evidence type="ECO:0000256" key="16">
    <source>
        <dbReference type="ARBA" id="ARBA00023136"/>
    </source>
</evidence>
<dbReference type="EC" id="3.1.1.4" evidence="7"/>
<dbReference type="RefSeq" id="WP_148404146.1">
    <property type="nucleotide sequence ID" value="NZ_VSKK01000003.1"/>
</dbReference>
<evidence type="ECO:0000313" key="23">
    <source>
        <dbReference type="Proteomes" id="UP000323720"/>
    </source>
</evidence>
<dbReference type="InterPro" id="IPR036541">
    <property type="entry name" value="PLipase_A1_sf"/>
</dbReference>
<evidence type="ECO:0000256" key="2">
    <source>
        <dbReference type="ARBA" id="ARBA00001604"/>
    </source>
</evidence>
<dbReference type="PANTHER" id="PTHR40457">
    <property type="entry name" value="PHOSPHOLIPASE A1"/>
    <property type="match status" value="1"/>
</dbReference>
<dbReference type="SUPFAM" id="SSF56931">
    <property type="entry name" value="Outer membrane phospholipase A (OMPLA)"/>
    <property type="match status" value="1"/>
</dbReference>
<evidence type="ECO:0000256" key="10">
    <source>
        <dbReference type="ARBA" id="ARBA00022723"/>
    </source>
</evidence>
<dbReference type="Proteomes" id="UP000323720">
    <property type="component" value="Unassembled WGS sequence"/>
</dbReference>
<dbReference type="AlphaFoldDB" id="A0A5D0R3N2"/>
<keyword evidence="10 20" id="KW-0479">Metal-binding</keyword>
<keyword evidence="8" id="KW-1134">Transmembrane beta strand</keyword>
<evidence type="ECO:0000256" key="4">
    <source>
        <dbReference type="ARBA" id="ARBA00010525"/>
    </source>
</evidence>
<dbReference type="Pfam" id="PF02253">
    <property type="entry name" value="PLA1"/>
    <property type="match status" value="1"/>
</dbReference>
<feature type="active site" description="Proton acceptor" evidence="19">
    <location>
        <position position="137"/>
    </location>
</feature>
<dbReference type="InterPro" id="IPR003187">
    <property type="entry name" value="PLipase_A1"/>
</dbReference>
<sequence>MKYPLLIILLIGTYIFNSNLQAQTQTQEEIQNGIQEIPAFSIHKDNYFITGIPTNKDIESKTADAKYQISFKQMVTRDALPWETYLFITYTQKSFWNIYEFSSPFQEINFNPSAGLAKFIYDKDKHVKGLATLMFNHNSNGRDSIFSRSWNSLNLKYATALNPKTLITAEIWAPFGYKEDNPDLFDYIGITEITVAHDFIPNKLLLEVSARKGLEWNLQGSLRSRLYYNPFNSKNQYIMLEWYLGNGESLVNYSQFESMVRIGYVIKTGELDFLKPKIK</sequence>
<comment type="catalytic activity">
    <reaction evidence="2">
        <text>a 1,2-diacyl-sn-glycero-3-phosphocholine + H2O = a 1-acyl-sn-glycero-3-phosphocholine + a fatty acid + H(+)</text>
        <dbReference type="Rhea" id="RHEA:15801"/>
        <dbReference type="ChEBI" id="CHEBI:15377"/>
        <dbReference type="ChEBI" id="CHEBI:15378"/>
        <dbReference type="ChEBI" id="CHEBI:28868"/>
        <dbReference type="ChEBI" id="CHEBI:57643"/>
        <dbReference type="ChEBI" id="CHEBI:58168"/>
        <dbReference type="EC" id="3.1.1.4"/>
    </reaction>
</comment>
<evidence type="ECO:0000256" key="7">
    <source>
        <dbReference type="ARBA" id="ARBA00013278"/>
    </source>
</evidence>
<protein>
    <recommendedName>
        <fullName evidence="18">Phosphatidylcholine 1-acylhydrolase</fullName>
        <ecNumber evidence="6">3.1.1.32</ecNumber>
        <ecNumber evidence="7">3.1.1.4</ecNumber>
    </recommendedName>
</protein>
<evidence type="ECO:0000256" key="11">
    <source>
        <dbReference type="ARBA" id="ARBA00022729"/>
    </source>
</evidence>
<evidence type="ECO:0000256" key="21">
    <source>
        <dbReference type="SAM" id="SignalP"/>
    </source>
</evidence>
<evidence type="ECO:0000256" key="1">
    <source>
        <dbReference type="ARBA" id="ARBA00000111"/>
    </source>
</evidence>
<reference evidence="22 23" key="1">
    <citation type="submission" date="2019-08" db="EMBL/GenBank/DDBJ databases">
        <title>Genomes of Antarctic Bizionia species.</title>
        <authorList>
            <person name="Bowman J.P."/>
        </authorList>
    </citation>
    <scope>NUCLEOTIDE SEQUENCE [LARGE SCALE GENOMIC DNA]</scope>
    <source>
        <strain evidence="22 23">ADA-4</strain>
    </source>
</reference>
<feature type="active site" description="Nucleophile" evidence="19">
    <location>
        <position position="139"/>
    </location>
</feature>
<keyword evidence="13 20" id="KW-0106">Calcium</keyword>
<dbReference type="OrthoDB" id="188433at2"/>
<evidence type="ECO:0000256" key="8">
    <source>
        <dbReference type="ARBA" id="ARBA00022452"/>
    </source>
</evidence>
<comment type="subcellular location">
    <subcellularLocation>
        <location evidence="3">Cell outer membrane</location>
        <topology evidence="3">Multi-pass membrane protein</topology>
    </subcellularLocation>
</comment>
<accession>A0A5D0R3N2</accession>
<evidence type="ECO:0000256" key="17">
    <source>
        <dbReference type="ARBA" id="ARBA00023237"/>
    </source>
</evidence>
<evidence type="ECO:0000313" key="22">
    <source>
        <dbReference type="EMBL" id="TYB76167.1"/>
    </source>
</evidence>
<comment type="catalytic activity">
    <reaction evidence="1">
        <text>a 1,2-diacyl-sn-glycero-3-phosphocholine + H2O = a 2-acyl-sn-glycero-3-phosphocholine + a fatty acid + H(+)</text>
        <dbReference type="Rhea" id="RHEA:18689"/>
        <dbReference type="ChEBI" id="CHEBI:15377"/>
        <dbReference type="ChEBI" id="CHEBI:15378"/>
        <dbReference type="ChEBI" id="CHEBI:28868"/>
        <dbReference type="ChEBI" id="CHEBI:57643"/>
        <dbReference type="ChEBI" id="CHEBI:57875"/>
        <dbReference type="EC" id="3.1.1.32"/>
    </reaction>
</comment>
<gene>
    <name evidence="22" type="ORF">ES674_11225</name>
</gene>
<name>A0A5D0R3N2_9FLAO</name>
<evidence type="ECO:0000256" key="9">
    <source>
        <dbReference type="ARBA" id="ARBA00022692"/>
    </source>
</evidence>
<evidence type="ECO:0000256" key="12">
    <source>
        <dbReference type="ARBA" id="ARBA00022801"/>
    </source>
</evidence>
<organism evidence="22 23">
    <name type="scientific">Bizionia myxarmorum</name>
    <dbReference type="NCBI Taxonomy" id="291186"/>
    <lineage>
        <taxon>Bacteria</taxon>
        <taxon>Pseudomonadati</taxon>
        <taxon>Bacteroidota</taxon>
        <taxon>Flavobacteriia</taxon>
        <taxon>Flavobacteriales</taxon>
        <taxon>Flavobacteriaceae</taxon>
        <taxon>Bizionia</taxon>
    </lineage>
</organism>
<keyword evidence="16" id="KW-0472">Membrane</keyword>
<feature type="binding site" description="in dimeric form" evidence="20">
    <location>
        <position position="142"/>
    </location>
    <ligand>
        <name>Ca(2+)</name>
        <dbReference type="ChEBI" id="CHEBI:29108"/>
        <label>1</label>
    </ligand>
</feature>
<evidence type="ECO:0000256" key="3">
    <source>
        <dbReference type="ARBA" id="ARBA00004571"/>
    </source>
</evidence>
<evidence type="ECO:0000256" key="5">
    <source>
        <dbReference type="ARBA" id="ARBA00011702"/>
    </source>
</evidence>
<dbReference type="PANTHER" id="PTHR40457:SF1">
    <property type="entry name" value="PHOSPHOLIPASE A1"/>
    <property type="match status" value="1"/>
</dbReference>
<dbReference type="GO" id="GO:0008970">
    <property type="term" value="F:phospholipase A1 activity"/>
    <property type="evidence" value="ECO:0007669"/>
    <property type="project" value="UniProtKB-EC"/>
</dbReference>
<evidence type="ECO:0000256" key="6">
    <source>
        <dbReference type="ARBA" id="ARBA00013179"/>
    </source>
</evidence>
<comment type="subunit">
    <text evidence="5">Homodimer; dimerization is reversible, and the dimeric form is the active one.</text>
</comment>
<dbReference type="EMBL" id="VSKK01000003">
    <property type="protein sequence ID" value="TYB76167.1"/>
    <property type="molecule type" value="Genomic_DNA"/>
</dbReference>
<dbReference type="GO" id="GO:0009279">
    <property type="term" value="C:cell outer membrane"/>
    <property type="evidence" value="ECO:0007669"/>
    <property type="project" value="UniProtKB-SubCell"/>
</dbReference>
<keyword evidence="15" id="KW-0443">Lipid metabolism</keyword>